<protein>
    <submittedName>
        <fullName evidence="1">Kinase</fullName>
    </submittedName>
</protein>
<dbReference type="PANTHER" id="PTHR43883:SF1">
    <property type="entry name" value="GLUCONOKINASE"/>
    <property type="match status" value="1"/>
</dbReference>
<dbReference type="PANTHER" id="PTHR43883">
    <property type="entry name" value="SLR0207 PROTEIN"/>
    <property type="match status" value="1"/>
</dbReference>
<dbReference type="Proteomes" id="UP000597444">
    <property type="component" value="Unassembled WGS sequence"/>
</dbReference>
<evidence type="ECO:0000313" key="1">
    <source>
        <dbReference type="EMBL" id="GHP00411.1"/>
    </source>
</evidence>
<keyword evidence="1" id="KW-0418">Kinase</keyword>
<accession>A0A8J3J158</accession>
<proteinExistence type="predicted"/>
<dbReference type="SUPFAM" id="SSF52540">
    <property type="entry name" value="P-loop containing nucleoside triphosphate hydrolases"/>
    <property type="match status" value="1"/>
</dbReference>
<dbReference type="AlphaFoldDB" id="A0A8J3J158"/>
<sequence length="580" mass="64645">MQRSVSTFQTMLDDLTQIQAFPVPVSTKMPITLIQTHASAVVLTHEYVYKIKKPMNFEFFDYSTSAQRRFFCQQEVRLNAPFAPGVYLRIAPIVSPPRGRACFGPTLPLDRVPFPGDNYAGGEIIDFAVVMKRLPDTATLEARVQADTLDVSSLSALARFVAAFHTKTPTNEQIAHFGSLDVISANWEENFSQIHPFINRILDNDTYEQMVTYVHAFLKHRTALFAQRIGQGRIRDCHGDLRLQHVYLLNKAVDGNSQSPAFVLLDRIEFNERFRYSDVASEIAFLTMEIEAAGRADLARSFTQAYVDATSDHTLQELLPFYQCYRACVRGKVMAFLLDESEISTEQRLTAEQQARTLFALAAHYARTPVQPAVVMVGGLMGTGKSTVTHALQQTLGWSLFSSDEIRKHLALLAPAHPQAEAFGQGIYGPIWTEQTYQALHQKAGEVLAQGRSVLLDASFLQKANRQAVAEVARTRNAAVVFVECRCDQPIALERLATRWQRRMTGAQMVDEVSSASDGRPALYEAQKAVWESVQPDESPGMKHILVNTASPLPRCLELILETCGIARLACPLSGDISRS</sequence>
<keyword evidence="2" id="KW-1185">Reference proteome</keyword>
<gene>
    <name evidence="1" type="ORF">KSF_104580</name>
</gene>
<dbReference type="InterPro" id="IPR052732">
    <property type="entry name" value="Cell-binding_unc_protein"/>
</dbReference>
<dbReference type="InterPro" id="IPR027417">
    <property type="entry name" value="P-loop_NTPase"/>
</dbReference>
<comment type="caution">
    <text evidence="1">The sequence shown here is derived from an EMBL/GenBank/DDBJ whole genome shotgun (WGS) entry which is preliminary data.</text>
</comment>
<dbReference type="Gene3D" id="3.40.50.300">
    <property type="entry name" value="P-loop containing nucleotide triphosphate hydrolases"/>
    <property type="match status" value="1"/>
</dbReference>
<evidence type="ECO:0000313" key="2">
    <source>
        <dbReference type="Proteomes" id="UP000597444"/>
    </source>
</evidence>
<dbReference type="Pfam" id="PF13671">
    <property type="entry name" value="AAA_33"/>
    <property type="match status" value="1"/>
</dbReference>
<reference evidence="1" key="1">
    <citation type="submission" date="2020-10" db="EMBL/GenBank/DDBJ databases">
        <title>Taxonomic study of unclassified bacteria belonging to the class Ktedonobacteria.</title>
        <authorList>
            <person name="Yabe S."/>
            <person name="Wang C.M."/>
            <person name="Zheng Y."/>
            <person name="Sakai Y."/>
            <person name="Cavaletti L."/>
            <person name="Monciardini P."/>
            <person name="Donadio S."/>
        </authorList>
    </citation>
    <scope>NUCLEOTIDE SEQUENCE</scope>
    <source>
        <strain evidence="1">ID150040</strain>
    </source>
</reference>
<dbReference type="RefSeq" id="WP_220210923.1">
    <property type="nucleotide sequence ID" value="NZ_BNJK01000002.1"/>
</dbReference>
<name>A0A8J3J158_9CHLR</name>
<dbReference type="EMBL" id="BNJK01000002">
    <property type="protein sequence ID" value="GHP00411.1"/>
    <property type="molecule type" value="Genomic_DNA"/>
</dbReference>
<dbReference type="SUPFAM" id="SSF56112">
    <property type="entry name" value="Protein kinase-like (PK-like)"/>
    <property type="match status" value="1"/>
</dbReference>
<keyword evidence="1" id="KW-0808">Transferase</keyword>
<organism evidence="1 2">
    <name type="scientific">Reticulibacter mediterranei</name>
    <dbReference type="NCBI Taxonomy" id="2778369"/>
    <lineage>
        <taxon>Bacteria</taxon>
        <taxon>Bacillati</taxon>
        <taxon>Chloroflexota</taxon>
        <taxon>Ktedonobacteria</taxon>
        <taxon>Ktedonobacterales</taxon>
        <taxon>Reticulibacteraceae</taxon>
        <taxon>Reticulibacter</taxon>
    </lineage>
</organism>
<dbReference type="InterPro" id="IPR011009">
    <property type="entry name" value="Kinase-like_dom_sf"/>
</dbReference>
<dbReference type="GO" id="GO:0016301">
    <property type="term" value="F:kinase activity"/>
    <property type="evidence" value="ECO:0007669"/>
    <property type="project" value="UniProtKB-KW"/>
</dbReference>